<protein>
    <submittedName>
        <fullName evidence="2">Uncharacterized protein</fullName>
    </submittedName>
</protein>
<dbReference type="AlphaFoldDB" id="A0A059ANW2"/>
<dbReference type="STRING" id="71139.A0A059ANW2"/>
<dbReference type="KEGG" id="egr:104419050"/>
<dbReference type="EMBL" id="KK198761">
    <property type="protein sequence ID" value="KCW55687.1"/>
    <property type="molecule type" value="Genomic_DNA"/>
</dbReference>
<dbReference type="InParanoid" id="A0A059ANW2"/>
<dbReference type="PANTHER" id="PTHR35714">
    <property type="entry name" value="OS02G0715300 PROTEIN"/>
    <property type="match status" value="1"/>
</dbReference>
<dbReference type="Gramene" id="KCW55687">
    <property type="protein sequence ID" value="KCW55687"/>
    <property type="gene ID" value="EUGRSUZ_I01537"/>
</dbReference>
<feature type="region of interest" description="Disordered" evidence="1">
    <location>
        <begin position="1"/>
        <end position="29"/>
    </location>
</feature>
<proteinExistence type="predicted"/>
<accession>A0A059ANW2</accession>
<gene>
    <name evidence="2" type="ORF">EUGRSUZ_I01537</name>
</gene>
<name>A0A059ANW2_EUCGR</name>
<organism evidence="2">
    <name type="scientific">Eucalyptus grandis</name>
    <name type="common">Flooded gum</name>
    <dbReference type="NCBI Taxonomy" id="71139"/>
    <lineage>
        <taxon>Eukaryota</taxon>
        <taxon>Viridiplantae</taxon>
        <taxon>Streptophyta</taxon>
        <taxon>Embryophyta</taxon>
        <taxon>Tracheophyta</taxon>
        <taxon>Spermatophyta</taxon>
        <taxon>Magnoliopsida</taxon>
        <taxon>eudicotyledons</taxon>
        <taxon>Gunneridae</taxon>
        <taxon>Pentapetalae</taxon>
        <taxon>rosids</taxon>
        <taxon>malvids</taxon>
        <taxon>Myrtales</taxon>
        <taxon>Myrtaceae</taxon>
        <taxon>Myrtoideae</taxon>
        <taxon>Eucalypteae</taxon>
        <taxon>Eucalyptus</taxon>
    </lineage>
</organism>
<evidence type="ECO:0000313" key="2">
    <source>
        <dbReference type="EMBL" id="KCW55687.1"/>
    </source>
</evidence>
<sequence length="168" mass="19097">MQKRSFIPNLGSAAPSLPLSQRAEHHQDGGLDTLQRGLRRRLSSLSLKIQPAASSSWDLLRRTRSVSSMGASAGGSIRKWWDWGWSWIMSRKPVFAQDLEMNEEETKAIGSHNRGSWRHVFYKVRSEIRRLVGSDNNVGLPQTCRYDPVSYAQNFDHGRRSPSVVEAY</sequence>
<dbReference type="FunCoup" id="A0A059ANW2">
    <property type="interactions" value="135"/>
</dbReference>
<dbReference type="eggNOG" id="ENOG502S0PV">
    <property type="taxonomic scope" value="Eukaryota"/>
</dbReference>
<dbReference type="OMA" id="ASAQCKP"/>
<reference evidence="2" key="1">
    <citation type="submission" date="2013-07" db="EMBL/GenBank/DDBJ databases">
        <title>The genome of Eucalyptus grandis.</title>
        <authorList>
            <person name="Schmutz J."/>
            <person name="Hayes R."/>
            <person name="Myburg A."/>
            <person name="Tuskan G."/>
            <person name="Grattapaglia D."/>
            <person name="Rokhsar D.S."/>
        </authorList>
    </citation>
    <scope>NUCLEOTIDE SEQUENCE</scope>
    <source>
        <tissue evidence="2">Leaf extractions</tissue>
    </source>
</reference>
<dbReference type="OrthoDB" id="760044at2759"/>
<evidence type="ECO:0000256" key="1">
    <source>
        <dbReference type="SAM" id="MobiDB-lite"/>
    </source>
</evidence>
<dbReference type="PANTHER" id="PTHR35714:SF1">
    <property type="entry name" value="OS02G0715300 PROTEIN"/>
    <property type="match status" value="1"/>
</dbReference>